<dbReference type="EMBL" id="LGRX02003335">
    <property type="protein sequence ID" value="KAK3282398.1"/>
    <property type="molecule type" value="Genomic_DNA"/>
</dbReference>
<dbReference type="Proteomes" id="UP001190700">
    <property type="component" value="Unassembled WGS sequence"/>
</dbReference>
<protein>
    <submittedName>
        <fullName evidence="2">Uncharacterized protein</fullName>
    </submittedName>
</protein>
<feature type="compositionally biased region" description="Pro residues" evidence="1">
    <location>
        <begin position="141"/>
        <end position="155"/>
    </location>
</feature>
<feature type="compositionally biased region" description="Polar residues" evidence="1">
    <location>
        <begin position="119"/>
        <end position="135"/>
    </location>
</feature>
<feature type="compositionally biased region" description="Low complexity" evidence="1">
    <location>
        <begin position="72"/>
        <end position="88"/>
    </location>
</feature>
<name>A0AAE0GQX5_9CHLO</name>
<evidence type="ECO:0000313" key="3">
    <source>
        <dbReference type="Proteomes" id="UP001190700"/>
    </source>
</evidence>
<evidence type="ECO:0000313" key="2">
    <source>
        <dbReference type="EMBL" id="KAK3282398.1"/>
    </source>
</evidence>
<proteinExistence type="predicted"/>
<feature type="region of interest" description="Disordered" evidence="1">
    <location>
        <begin position="64"/>
        <end position="203"/>
    </location>
</feature>
<accession>A0AAE0GQX5</accession>
<sequence length="335" mass="36828">MLAKRRPPRKDSRTQATGVLRGSSDPGHLNWDDEGALEHIWKREATEPEEDTIKSESTLAKTLREAREAAENLEVLEPLSLPRLALSESEPEPEPEPLVCATSHRDDSEERQRRGPTKASKNATTKPLNVRTNTQSSPPTTAQPPAPSTKPPPHAPGKGRSRAASIIKKAIKKKEVDRGCQTETLGAAMTEEMSSQTGSVETGDKEIQVDVKLSHENRRVRSCQTDCVETDVATTQCNPDTRDAETTMPTIQSEEGVTQTEPAPEQEDLLLQILRHCAPEGGLCSMDFGKDKRKLNIKIQNGRPAIHTGGGYMSVEDFLKRYRRIDPQNSEGAGS</sequence>
<keyword evidence="3" id="KW-1185">Reference proteome</keyword>
<feature type="region of interest" description="Disordered" evidence="1">
    <location>
        <begin position="1"/>
        <end position="33"/>
    </location>
</feature>
<comment type="caution">
    <text evidence="2">The sequence shown here is derived from an EMBL/GenBank/DDBJ whole genome shotgun (WGS) entry which is preliminary data.</text>
</comment>
<feature type="compositionally biased region" description="Basic and acidic residues" evidence="1">
    <location>
        <begin position="103"/>
        <end position="113"/>
    </location>
</feature>
<organism evidence="2 3">
    <name type="scientific">Cymbomonas tetramitiformis</name>
    <dbReference type="NCBI Taxonomy" id="36881"/>
    <lineage>
        <taxon>Eukaryota</taxon>
        <taxon>Viridiplantae</taxon>
        <taxon>Chlorophyta</taxon>
        <taxon>Pyramimonadophyceae</taxon>
        <taxon>Pyramimonadales</taxon>
        <taxon>Pyramimonadaceae</taxon>
        <taxon>Cymbomonas</taxon>
    </lineage>
</organism>
<dbReference type="AlphaFoldDB" id="A0AAE0GQX5"/>
<reference evidence="2 3" key="1">
    <citation type="journal article" date="2015" name="Genome Biol. Evol.">
        <title>Comparative Genomics of a Bacterivorous Green Alga Reveals Evolutionary Causalities and Consequences of Phago-Mixotrophic Mode of Nutrition.</title>
        <authorList>
            <person name="Burns J.A."/>
            <person name="Paasch A."/>
            <person name="Narechania A."/>
            <person name="Kim E."/>
        </authorList>
    </citation>
    <scope>NUCLEOTIDE SEQUENCE [LARGE SCALE GENOMIC DNA]</scope>
    <source>
        <strain evidence="2 3">PLY_AMNH</strain>
    </source>
</reference>
<evidence type="ECO:0000256" key="1">
    <source>
        <dbReference type="SAM" id="MobiDB-lite"/>
    </source>
</evidence>
<gene>
    <name evidence="2" type="ORF">CYMTET_9861</name>
</gene>